<dbReference type="OrthoDB" id="9802729at2"/>
<dbReference type="PRINTS" id="PR00340">
    <property type="entry name" value="PIIGLNB"/>
</dbReference>
<dbReference type="GO" id="GO:0030234">
    <property type="term" value="F:enzyme regulator activity"/>
    <property type="evidence" value="ECO:0007669"/>
    <property type="project" value="InterPro"/>
</dbReference>
<evidence type="ECO:0000256" key="3">
    <source>
        <dbReference type="ARBA" id="ARBA00022553"/>
    </source>
</evidence>
<evidence type="ECO:0000256" key="7">
    <source>
        <dbReference type="PIRSR" id="PIRSR602187-50"/>
    </source>
</evidence>
<dbReference type="GO" id="GO:0005829">
    <property type="term" value="C:cytosol"/>
    <property type="evidence" value="ECO:0007669"/>
    <property type="project" value="TreeGrafter"/>
</dbReference>
<dbReference type="Proteomes" id="UP000008838">
    <property type="component" value="Chromosome"/>
</dbReference>
<dbReference type="AlphaFoldDB" id="B2GFN2"/>
<accession>B2GFN2</accession>
<dbReference type="GO" id="GO:0006808">
    <property type="term" value="P:regulation of nitrogen utilization"/>
    <property type="evidence" value="ECO:0007669"/>
    <property type="project" value="InterPro"/>
</dbReference>
<evidence type="ECO:0000256" key="2">
    <source>
        <dbReference type="ARBA" id="ARBA00015681"/>
    </source>
</evidence>
<dbReference type="InterPro" id="IPR002332">
    <property type="entry name" value="N-reg_PII_urydylation_site"/>
</dbReference>
<comment type="similarity">
    <text evidence="8">Belongs to the P(II) protein family.</text>
</comment>
<dbReference type="PROSITE" id="PS00496">
    <property type="entry name" value="PII_GLNB_UMP"/>
    <property type="match status" value="1"/>
</dbReference>
<keyword evidence="5" id="KW-0805">Transcription regulation</keyword>
<dbReference type="Gene3D" id="3.30.70.120">
    <property type="match status" value="1"/>
</dbReference>
<organism evidence="9 10">
    <name type="scientific">Kocuria rhizophila (strain ATCC 9341 / DSM 348 / NBRC 103217 / DC2201)</name>
    <dbReference type="NCBI Taxonomy" id="378753"/>
    <lineage>
        <taxon>Bacteria</taxon>
        <taxon>Bacillati</taxon>
        <taxon>Actinomycetota</taxon>
        <taxon>Actinomycetes</taxon>
        <taxon>Micrococcales</taxon>
        <taxon>Micrococcaceae</taxon>
        <taxon>Kocuria</taxon>
    </lineage>
</organism>
<protein>
    <recommendedName>
        <fullName evidence="2">Nitrogen regulatory protein P-II</fullName>
    </recommendedName>
</protein>
<dbReference type="InterPro" id="IPR011322">
    <property type="entry name" value="N-reg_PII-like_a/b"/>
</dbReference>
<name>B2GFN2_KOCRD</name>
<dbReference type="KEGG" id="krh:KRH_10580"/>
<dbReference type="PANTHER" id="PTHR30115:SF11">
    <property type="entry name" value="NITROGEN REGULATORY PROTEIN P-II HOMOLOG"/>
    <property type="match status" value="1"/>
</dbReference>
<dbReference type="GO" id="GO:0005524">
    <property type="term" value="F:ATP binding"/>
    <property type="evidence" value="ECO:0007669"/>
    <property type="project" value="TreeGrafter"/>
</dbReference>
<feature type="modified residue" description="O-UMP-tyrosine" evidence="7">
    <location>
        <position position="51"/>
    </location>
</feature>
<evidence type="ECO:0000313" key="9">
    <source>
        <dbReference type="EMBL" id="BAG29405.1"/>
    </source>
</evidence>
<evidence type="ECO:0000256" key="1">
    <source>
        <dbReference type="ARBA" id="ARBA00011233"/>
    </source>
</evidence>
<evidence type="ECO:0000313" key="10">
    <source>
        <dbReference type="Proteomes" id="UP000008838"/>
    </source>
</evidence>
<reference evidence="9 10" key="1">
    <citation type="journal article" date="2008" name="J. Bacteriol.">
        <title>Complete genome sequence of the soil actinomycete Kocuria rhizophila.</title>
        <authorList>
            <person name="Takarada H."/>
            <person name="Sekine M."/>
            <person name="Kosugi H."/>
            <person name="Matsuo Y."/>
            <person name="Fujisawa T."/>
            <person name="Omata S."/>
            <person name="Kishi E."/>
            <person name="Shimizu A."/>
            <person name="Tsukatani N."/>
            <person name="Tanikawa S."/>
            <person name="Fujita N."/>
            <person name="Harayama S."/>
        </authorList>
    </citation>
    <scope>NUCLEOTIDE SEQUENCE [LARGE SCALE GENOMIC DNA]</scope>
    <source>
        <strain evidence="10">ATCC 9341 / DSM 348 / NBRC 103217 / DC2201</strain>
    </source>
</reference>
<dbReference type="SMART" id="SM00938">
    <property type="entry name" value="P-II"/>
    <property type="match status" value="1"/>
</dbReference>
<dbReference type="InterPro" id="IPR002187">
    <property type="entry name" value="N-reg_PII"/>
</dbReference>
<dbReference type="PANTHER" id="PTHR30115">
    <property type="entry name" value="NITROGEN REGULATORY PROTEIN P-II"/>
    <property type="match status" value="1"/>
</dbReference>
<evidence type="ECO:0000256" key="6">
    <source>
        <dbReference type="ARBA" id="ARBA00023163"/>
    </source>
</evidence>
<keyword evidence="6" id="KW-0804">Transcription</keyword>
<evidence type="ECO:0000256" key="4">
    <source>
        <dbReference type="ARBA" id="ARBA00022741"/>
    </source>
</evidence>
<keyword evidence="10" id="KW-1185">Reference proteome</keyword>
<proteinExistence type="inferred from homology"/>
<dbReference type="Pfam" id="PF00543">
    <property type="entry name" value="P-II"/>
    <property type="match status" value="1"/>
</dbReference>
<dbReference type="EMBL" id="AP009152">
    <property type="protein sequence ID" value="BAG29405.1"/>
    <property type="molecule type" value="Genomic_DNA"/>
</dbReference>
<sequence length="112" mass="12195">MKLVTAVVRPEKFSDVKDALEAYGVQGMTVLTVHGYGRQRGHREVYRGAEYTVDLLEKVRIETVVEDDAAQDIVTVVVSAARTGEPGDGKVWVTPVEHTVRVSTGELGDVAL</sequence>
<keyword evidence="3 7" id="KW-0597">Phosphoprotein</keyword>
<dbReference type="PROSITE" id="PS00638">
    <property type="entry name" value="PII_GLNB_CTER"/>
    <property type="match status" value="1"/>
</dbReference>
<evidence type="ECO:0000256" key="8">
    <source>
        <dbReference type="RuleBase" id="RU003936"/>
    </source>
</evidence>
<evidence type="ECO:0000256" key="5">
    <source>
        <dbReference type="ARBA" id="ARBA00023015"/>
    </source>
</evidence>
<dbReference type="InterPro" id="IPR015867">
    <property type="entry name" value="N-reg_PII/ATP_PRibTrfase_C"/>
</dbReference>
<keyword evidence="4" id="KW-0547">Nucleotide-binding</keyword>
<comment type="subunit">
    <text evidence="1">Homotrimer.</text>
</comment>
<dbReference type="InterPro" id="IPR017918">
    <property type="entry name" value="N-reg_PII_CS"/>
</dbReference>
<gene>
    <name evidence="9" type="primary">glnK</name>
    <name evidence="9" type="synonym">glnB</name>
    <name evidence="9" type="ordered locus">KRH_10580</name>
</gene>
<dbReference type="HOGENOM" id="CLU_082268_0_0_11"/>
<dbReference type="eggNOG" id="COG0347">
    <property type="taxonomic scope" value="Bacteria"/>
</dbReference>
<dbReference type="PROSITE" id="PS51343">
    <property type="entry name" value="PII_GLNB_DOM"/>
    <property type="match status" value="1"/>
</dbReference>
<dbReference type="SUPFAM" id="SSF54913">
    <property type="entry name" value="GlnB-like"/>
    <property type="match status" value="1"/>
</dbReference>
<dbReference type="RefSeq" id="WP_012398126.1">
    <property type="nucleotide sequence ID" value="NC_010617.1"/>
</dbReference>
<dbReference type="STRING" id="378753.KRH_10580"/>